<name>A0A1W6KFL0_9GAMM</name>
<geneLocation type="plasmid" evidence="3">
    <name>psmr5</name>
</geneLocation>
<accession>A0A1W6KFL0</accession>
<dbReference type="AlphaFoldDB" id="A0A1W6KFL0"/>
<keyword evidence="1" id="KW-0472">Membrane</keyword>
<feature type="transmembrane region" description="Helical" evidence="1">
    <location>
        <begin position="85"/>
        <end position="109"/>
    </location>
</feature>
<keyword evidence="2" id="KW-0614">Plasmid</keyword>
<dbReference type="RefSeq" id="WP_085682168.1">
    <property type="nucleotide sequence ID" value="NZ_CP020932.1"/>
</dbReference>
<gene>
    <name evidence="2" type="ORF">MARSALSMR5_04186</name>
</gene>
<protein>
    <submittedName>
        <fullName evidence="2">Uncharacterized protein</fullName>
    </submittedName>
</protein>
<reference evidence="2 3" key="1">
    <citation type="submission" date="2017-04" db="EMBL/GenBank/DDBJ databases">
        <title>Genome Sequence of Marinobacter salarius strain SMR5 Isolated from a culture of the Diatom Skeletonema marinoi.</title>
        <authorList>
            <person name="Topel M."/>
            <person name="Pinder M.I.M."/>
            <person name="Johansson O.N."/>
            <person name="Kourtchenko O."/>
            <person name="Godhe A."/>
            <person name="Clarke A.K."/>
        </authorList>
    </citation>
    <scope>NUCLEOTIDE SEQUENCE [LARGE SCALE GENOMIC DNA]</scope>
    <source>
        <strain evidence="2 3">SMR5</strain>
        <plasmid evidence="3">Plasmid psmr5</plasmid>
    </source>
</reference>
<proteinExistence type="predicted"/>
<evidence type="ECO:0000256" key="1">
    <source>
        <dbReference type="SAM" id="Phobius"/>
    </source>
</evidence>
<feature type="transmembrane region" description="Helical" evidence="1">
    <location>
        <begin position="61"/>
        <end position="79"/>
    </location>
</feature>
<keyword evidence="1" id="KW-1133">Transmembrane helix</keyword>
<keyword evidence="1" id="KW-0812">Transmembrane</keyword>
<evidence type="ECO:0000313" key="3">
    <source>
        <dbReference type="Proteomes" id="UP000193100"/>
    </source>
</evidence>
<feature type="transmembrane region" description="Helical" evidence="1">
    <location>
        <begin position="145"/>
        <end position="165"/>
    </location>
</feature>
<dbReference type="Proteomes" id="UP000193100">
    <property type="component" value="Plasmid pSMR5"/>
</dbReference>
<sequence length="289" mass="31032">MPAKRPSEAAEDSLAAGITSSFAMTDIGKSLGANTPEKVGAMAQRLTAGTGWDQVRNTHGLIFGTLVAIAIVAGVIYAFRGTPTAGILGLLGLIVGGFLLLSIAISVGLQMTAYVPVRLRARLYSVAEPKTHAGTQITSHPMIELLCVIPFKVAALLIITPFWLVGSMLEVLRVTLLGLFSKHTSYRGDQGKYYDRVRKHYAKVYVDEGLAAAQDYLRIAYSGLLTPIGVEIPREAWTGEAYKEWLAPMIRRHGPVTKYAKGAAGTPTGVLRAMSNQGTDKVKAKYDAI</sequence>
<dbReference type="GeneID" id="77258086"/>
<dbReference type="EMBL" id="CP020932">
    <property type="protein sequence ID" value="ARM86206.1"/>
    <property type="molecule type" value="Genomic_DNA"/>
</dbReference>
<organism evidence="2 3">
    <name type="scientific">Marinobacter salarius</name>
    <dbReference type="NCBI Taxonomy" id="1420917"/>
    <lineage>
        <taxon>Bacteria</taxon>
        <taxon>Pseudomonadati</taxon>
        <taxon>Pseudomonadota</taxon>
        <taxon>Gammaproteobacteria</taxon>
        <taxon>Pseudomonadales</taxon>
        <taxon>Marinobacteraceae</taxon>
        <taxon>Marinobacter</taxon>
    </lineage>
</organism>
<evidence type="ECO:0000313" key="2">
    <source>
        <dbReference type="EMBL" id="ARM86206.1"/>
    </source>
</evidence>